<dbReference type="AlphaFoldDB" id="A0A133YH55"/>
<dbReference type="Pfam" id="PF00584">
    <property type="entry name" value="SecE"/>
    <property type="match status" value="1"/>
</dbReference>
<comment type="subunit">
    <text evidence="8">Component of the Sec protein translocase complex. Heterotrimer consisting of SecY, SecE and SecG subunits. The heterotrimers can form oligomers, although 1 heterotrimer is thought to be able to translocate proteins. Interacts with the ribosome. Interacts with SecDF, and other proteins may be involved. Interacts with SecA.</text>
</comment>
<evidence type="ECO:0000313" key="10">
    <source>
        <dbReference type="Proteomes" id="UP000070080"/>
    </source>
</evidence>
<dbReference type="EMBL" id="LSCV01000002">
    <property type="protein sequence ID" value="KXB42521.1"/>
    <property type="molecule type" value="Genomic_DNA"/>
</dbReference>
<dbReference type="GO" id="GO:0005886">
    <property type="term" value="C:plasma membrane"/>
    <property type="evidence" value="ECO:0007669"/>
    <property type="project" value="UniProtKB-SubCell"/>
</dbReference>
<protein>
    <recommendedName>
        <fullName evidence="8">Protein translocase subunit SecE</fullName>
    </recommendedName>
</protein>
<dbReference type="Gene3D" id="1.20.5.1030">
    <property type="entry name" value="Preprotein translocase secy subunit"/>
    <property type="match status" value="1"/>
</dbReference>
<dbReference type="GO" id="GO:0006605">
    <property type="term" value="P:protein targeting"/>
    <property type="evidence" value="ECO:0007669"/>
    <property type="project" value="UniProtKB-UniRule"/>
</dbReference>
<evidence type="ECO:0000256" key="3">
    <source>
        <dbReference type="ARBA" id="ARBA00022692"/>
    </source>
</evidence>
<evidence type="ECO:0000256" key="7">
    <source>
        <dbReference type="ARBA" id="ARBA00023136"/>
    </source>
</evidence>
<keyword evidence="7 8" id="KW-0472">Membrane</keyword>
<evidence type="ECO:0000256" key="6">
    <source>
        <dbReference type="ARBA" id="ARBA00023010"/>
    </source>
</evidence>
<evidence type="ECO:0000256" key="1">
    <source>
        <dbReference type="ARBA" id="ARBA00004370"/>
    </source>
</evidence>
<dbReference type="InterPro" id="IPR001901">
    <property type="entry name" value="Translocase_SecE/Sec61-g"/>
</dbReference>
<name>A0A133YH55_9FIRM</name>
<accession>A0A133YH55</accession>
<dbReference type="GO" id="GO:0043952">
    <property type="term" value="P:protein transport by the Sec complex"/>
    <property type="evidence" value="ECO:0007669"/>
    <property type="project" value="UniProtKB-UniRule"/>
</dbReference>
<dbReference type="STRING" id="1497955.HMPREF1872_00201"/>
<dbReference type="InterPro" id="IPR005807">
    <property type="entry name" value="SecE_bac"/>
</dbReference>
<keyword evidence="2 8" id="KW-0813">Transport</keyword>
<dbReference type="InterPro" id="IPR038379">
    <property type="entry name" value="SecE_sf"/>
</dbReference>
<comment type="similarity">
    <text evidence="8">Belongs to the SecE/SEC61-gamma family.</text>
</comment>
<keyword evidence="3 8" id="KW-0812">Transmembrane</keyword>
<comment type="subcellular location">
    <subcellularLocation>
        <location evidence="8">Cell membrane</location>
        <topology evidence="8">Single-pass membrane protein</topology>
    </subcellularLocation>
    <subcellularLocation>
        <location evidence="1">Membrane</location>
    </subcellularLocation>
</comment>
<keyword evidence="10" id="KW-1185">Reference proteome</keyword>
<reference evidence="10" key="1">
    <citation type="submission" date="2016-01" db="EMBL/GenBank/DDBJ databases">
        <authorList>
            <person name="Mitreva M."/>
            <person name="Pepin K.H."/>
            <person name="Mihindukulasuriya K.A."/>
            <person name="Fulton R."/>
            <person name="Fronick C."/>
            <person name="O'Laughlin M."/>
            <person name="Miner T."/>
            <person name="Herter B."/>
            <person name="Rosa B.A."/>
            <person name="Cordes M."/>
            <person name="Tomlinson C."/>
            <person name="Wollam A."/>
            <person name="Palsikar V.B."/>
            <person name="Mardis E.R."/>
            <person name="Wilson R.K."/>
        </authorList>
    </citation>
    <scope>NUCLEOTIDE SEQUENCE [LARGE SCALE GENOMIC DNA]</scope>
    <source>
        <strain evidence="10">KA00274</strain>
    </source>
</reference>
<evidence type="ECO:0000256" key="4">
    <source>
        <dbReference type="ARBA" id="ARBA00022927"/>
    </source>
</evidence>
<dbReference type="HAMAP" id="MF_00422">
    <property type="entry name" value="SecE"/>
    <property type="match status" value="1"/>
</dbReference>
<evidence type="ECO:0000256" key="5">
    <source>
        <dbReference type="ARBA" id="ARBA00022989"/>
    </source>
</evidence>
<dbReference type="OrthoDB" id="9799073at2"/>
<sequence length="117" mass="12878">MAKNSEKQGKVSAVDKLKKFFLGIYTELKLVVWPTKKTFQQSVVTVLVLCFISALLIFVVDTAMRLVLDITGFNEPVKKQPVVAQTKQEDKATESTVKVSETVKPETTTASVAATTK</sequence>
<dbReference type="GO" id="GO:0008320">
    <property type="term" value="F:protein transmembrane transporter activity"/>
    <property type="evidence" value="ECO:0007669"/>
    <property type="project" value="UniProtKB-UniRule"/>
</dbReference>
<dbReference type="Proteomes" id="UP000070080">
    <property type="component" value="Unassembled WGS sequence"/>
</dbReference>
<organism evidence="9 10">
    <name type="scientific">Amygdalobacter nucleatus</name>
    <dbReference type="NCBI Taxonomy" id="3029274"/>
    <lineage>
        <taxon>Bacteria</taxon>
        <taxon>Bacillati</taxon>
        <taxon>Bacillota</taxon>
        <taxon>Clostridia</taxon>
        <taxon>Eubacteriales</taxon>
        <taxon>Oscillospiraceae</taxon>
        <taxon>Amygdalobacter</taxon>
    </lineage>
</organism>
<keyword evidence="4 8" id="KW-0653">Protein transport</keyword>
<comment type="function">
    <text evidence="8">Essential subunit of the Sec protein translocation channel SecYEG. Clamps together the 2 halves of SecY. May contact the channel plug during translocation.</text>
</comment>
<dbReference type="GO" id="GO:0065002">
    <property type="term" value="P:intracellular protein transmembrane transport"/>
    <property type="evidence" value="ECO:0007669"/>
    <property type="project" value="UniProtKB-UniRule"/>
</dbReference>
<dbReference type="RefSeq" id="WP_066712601.1">
    <property type="nucleotide sequence ID" value="NZ_CP118869.1"/>
</dbReference>
<evidence type="ECO:0000313" key="9">
    <source>
        <dbReference type="EMBL" id="KXB42521.1"/>
    </source>
</evidence>
<keyword evidence="5 8" id="KW-1133">Transmembrane helix</keyword>
<dbReference type="GO" id="GO:0009306">
    <property type="term" value="P:protein secretion"/>
    <property type="evidence" value="ECO:0007669"/>
    <property type="project" value="UniProtKB-UniRule"/>
</dbReference>
<evidence type="ECO:0000256" key="8">
    <source>
        <dbReference type="HAMAP-Rule" id="MF_00422"/>
    </source>
</evidence>
<proteinExistence type="inferred from homology"/>
<evidence type="ECO:0000256" key="2">
    <source>
        <dbReference type="ARBA" id="ARBA00022448"/>
    </source>
</evidence>
<comment type="caution">
    <text evidence="9">The sequence shown here is derived from an EMBL/GenBank/DDBJ whole genome shotgun (WGS) entry which is preliminary data.</text>
</comment>
<dbReference type="NCBIfam" id="TIGR00964">
    <property type="entry name" value="secE_bact"/>
    <property type="match status" value="1"/>
</dbReference>
<keyword evidence="6 8" id="KW-0811">Translocation</keyword>
<gene>
    <name evidence="8" type="primary">secE</name>
    <name evidence="9" type="ORF">HMPREF1872_00201</name>
</gene>
<feature type="transmembrane region" description="Helical" evidence="8">
    <location>
        <begin position="39"/>
        <end position="60"/>
    </location>
</feature>
<keyword evidence="8" id="KW-1003">Cell membrane</keyword>